<evidence type="ECO:0008006" key="15">
    <source>
        <dbReference type="Google" id="ProtNLM"/>
    </source>
</evidence>
<dbReference type="AlphaFoldDB" id="A0A8W8KQ37"/>
<evidence type="ECO:0000259" key="11">
    <source>
        <dbReference type="PROSITE" id="PS50011"/>
    </source>
</evidence>
<dbReference type="PIRSF" id="PIRSF000615">
    <property type="entry name" value="TyrPK_CSF1-R"/>
    <property type="match status" value="1"/>
</dbReference>
<feature type="chain" id="PRO_5036451032" description="Receptor protein-tyrosine kinase" evidence="10">
    <location>
        <begin position="17"/>
        <end position="772"/>
    </location>
</feature>
<evidence type="ECO:0000256" key="8">
    <source>
        <dbReference type="PIRSR" id="PIRSR000615-2"/>
    </source>
</evidence>
<keyword evidence="7" id="KW-0393">Immunoglobulin domain</keyword>
<dbReference type="Pfam" id="PF07714">
    <property type="entry name" value="PK_Tyr_Ser-Thr"/>
    <property type="match status" value="1"/>
</dbReference>
<dbReference type="GO" id="GO:0004714">
    <property type="term" value="F:transmembrane receptor protein tyrosine kinase activity"/>
    <property type="evidence" value="ECO:0007669"/>
    <property type="project" value="TreeGrafter"/>
</dbReference>
<organism evidence="13 14">
    <name type="scientific">Magallana gigas</name>
    <name type="common">Pacific oyster</name>
    <name type="synonym">Crassostrea gigas</name>
    <dbReference type="NCBI Taxonomy" id="29159"/>
    <lineage>
        <taxon>Eukaryota</taxon>
        <taxon>Metazoa</taxon>
        <taxon>Spiralia</taxon>
        <taxon>Lophotrochozoa</taxon>
        <taxon>Mollusca</taxon>
        <taxon>Bivalvia</taxon>
        <taxon>Autobranchia</taxon>
        <taxon>Pteriomorphia</taxon>
        <taxon>Ostreida</taxon>
        <taxon>Ostreoidea</taxon>
        <taxon>Ostreidae</taxon>
        <taxon>Magallana</taxon>
    </lineage>
</organism>
<evidence type="ECO:0000256" key="1">
    <source>
        <dbReference type="ARBA" id="ARBA00004167"/>
    </source>
</evidence>
<keyword evidence="8" id="KW-0547">Nucleotide-binding</keyword>
<dbReference type="PANTHER" id="PTHR24416">
    <property type="entry name" value="TYROSINE-PROTEIN KINASE RECEPTOR"/>
    <property type="match status" value="1"/>
</dbReference>
<dbReference type="Gene3D" id="2.60.40.10">
    <property type="entry name" value="Immunoglobulins"/>
    <property type="match status" value="3"/>
</dbReference>
<dbReference type="PROSITE" id="PS50835">
    <property type="entry name" value="IG_LIKE"/>
    <property type="match status" value="3"/>
</dbReference>
<dbReference type="PROSITE" id="PS50011">
    <property type="entry name" value="PROTEIN_KINASE_DOM"/>
    <property type="match status" value="1"/>
</dbReference>
<dbReference type="InterPro" id="IPR050122">
    <property type="entry name" value="RTK"/>
</dbReference>
<keyword evidence="3 9" id="KW-1133">Transmembrane helix</keyword>
<keyword evidence="6" id="KW-0325">Glycoprotein</keyword>
<sequence>MFQYFSFLSSFVVSAGLLTLQGPDNRTAVLHRGANLSCNILKDGKALASLHEVEEPYRLTWSFTGVGDTKPKPIHEVYSNGFALPQASIKYNNSHYSSDFDTTLYISNISFSDAGTYSCSIRTDSKSFELYIIEEPHCHNYNSSVQVSQQAFFDCGVSFHGNNPPKISWKHDNKDLNYSLVYENKTYTLARLSLVASEEDDGNVYICQVTFPSVHGFICQTLPKLKVYFPVKETDIIVSPYQSVYEEGTSINLRCVAKGEPHPHYFWTFTPLSDPLKVSNLTTHPAYKIINVKKSNIGNYTCSVRNEINRTVYTDAKIVFLNITEKEVSSVKPGYRLMAESTTTAAEQTHSGDVNMSAYAVGVYYCCIEACMLTFSVSVSAYAVGAVVSAVLAIFLIVVFILLAIKFRGRERRYRERMALVQDDFTDDQEQELLDEDIPSPTDVNMEIQGQYRRLGEYWEIPKRDVRLMDLIATGSYCEVWRGRMRKHSDSTDVLRVAIKKMLDDASAVGRKYFLAEMEVMKSLKAHSNVITLIGCYTLTEPWMLMLEYAHEGTLQRYLQKHRPGAQHVEIQSQESVRLKNSKIDAKKLLSMATQVINGLLHLTKYKLIYYRLSASSILVAKGGVCKLSGFGFQKEITERNIYEKESLPVRCMAPESLSQNIYDTRSDTYAFGILLWQIIHFGQVPYPTMDINEVKEKVLNGERMPQPQHCSPQLFGLMERCWSGDPDQRPLYPDILQTLTTLLTHSDTNIVLDDLPSLHLSESEVDSEHNL</sequence>
<evidence type="ECO:0000256" key="3">
    <source>
        <dbReference type="ARBA" id="ARBA00022989"/>
    </source>
</evidence>
<proteinExistence type="predicted"/>
<evidence type="ECO:0000256" key="2">
    <source>
        <dbReference type="ARBA" id="ARBA00022692"/>
    </source>
</evidence>
<dbReference type="SMART" id="SM00409">
    <property type="entry name" value="IG"/>
    <property type="match status" value="3"/>
</dbReference>
<dbReference type="InterPro" id="IPR003598">
    <property type="entry name" value="Ig_sub2"/>
</dbReference>
<keyword evidence="10" id="KW-0732">Signal</keyword>
<protein>
    <recommendedName>
        <fullName evidence="15">Receptor protein-tyrosine kinase</fullName>
    </recommendedName>
</protein>
<dbReference type="InterPro" id="IPR013783">
    <property type="entry name" value="Ig-like_fold"/>
</dbReference>
<dbReference type="InterPro" id="IPR003599">
    <property type="entry name" value="Ig_sub"/>
</dbReference>
<dbReference type="InterPro" id="IPR000719">
    <property type="entry name" value="Prot_kinase_dom"/>
</dbReference>
<feature type="binding site" evidence="8">
    <location>
        <position position="500"/>
    </location>
    <ligand>
        <name>ATP</name>
        <dbReference type="ChEBI" id="CHEBI:30616"/>
    </ligand>
</feature>
<evidence type="ECO:0000256" key="9">
    <source>
        <dbReference type="SAM" id="Phobius"/>
    </source>
</evidence>
<evidence type="ECO:0000256" key="10">
    <source>
        <dbReference type="SAM" id="SignalP"/>
    </source>
</evidence>
<dbReference type="GO" id="GO:0043235">
    <property type="term" value="C:receptor complex"/>
    <property type="evidence" value="ECO:0007669"/>
    <property type="project" value="TreeGrafter"/>
</dbReference>
<dbReference type="PANTHER" id="PTHR24416:SF621">
    <property type="entry name" value="TYROSINE KINASE RECEPTOR CAD96CA"/>
    <property type="match status" value="1"/>
</dbReference>
<evidence type="ECO:0000256" key="5">
    <source>
        <dbReference type="ARBA" id="ARBA00023157"/>
    </source>
</evidence>
<dbReference type="EnsemblMetazoa" id="G24118.2">
    <property type="protein sequence ID" value="G24118.2:cds"/>
    <property type="gene ID" value="G24118"/>
</dbReference>
<dbReference type="InterPro" id="IPR011009">
    <property type="entry name" value="Kinase-like_dom_sf"/>
</dbReference>
<keyword evidence="8" id="KW-0067">ATP-binding</keyword>
<dbReference type="InterPro" id="IPR001245">
    <property type="entry name" value="Ser-Thr/Tyr_kinase_cat_dom"/>
</dbReference>
<evidence type="ECO:0000313" key="14">
    <source>
        <dbReference type="Proteomes" id="UP000005408"/>
    </source>
</evidence>
<dbReference type="Pfam" id="PF07686">
    <property type="entry name" value="V-set"/>
    <property type="match status" value="1"/>
</dbReference>
<feature type="transmembrane region" description="Helical" evidence="9">
    <location>
        <begin position="381"/>
        <end position="405"/>
    </location>
</feature>
<dbReference type="SUPFAM" id="SSF56112">
    <property type="entry name" value="Protein kinase-like (PK-like)"/>
    <property type="match status" value="1"/>
</dbReference>
<keyword evidence="4 9" id="KW-0472">Membrane</keyword>
<keyword evidence="5" id="KW-1015">Disulfide bond</keyword>
<dbReference type="CDD" id="cd00192">
    <property type="entry name" value="PTKc"/>
    <property type="match status" value="1"/>
</dbReference>
<dbReference type="Pfam" id="PF13927">
    <property type="entry name" value="Ig_3"/>
    <property type="match status" value="1"/>
</dbReference>
<keyword evidence="2 9" id="KW-0812">Transmembrane</keyword>
<dbReference type="PRINTS" id="PR00109">
    <property type="entry name" value="TYRKINASE"/>
</dbReference>
<reference evidence="13" key="1">
    <citation type="submission" date="2022-08" db="UniProtKB">
        <authorList>
            <consortium name="EnsemblMetazoa"/>
        </authorList>
    </citation>
    <scope>IDENTIFICATION</scope>
    <source>
        <strain evidence="13">05x7-T-G4-1.051#20</strain>
    </source>
</reference>
<feature type="signal peptide" evidence="10">
    <location>
        <begin position="1"/>
        <end position="16"/>
    </location>
</feature>
<dbReference type="InterPro" id="IPR013106">
    <property type="entry name" value="Ig_V-set"/>
</dbReference>
<dbReference type="Pfam" id="PF07679">
    <property type="entry name" value="I-set"/>
    <property type="match status" value="1"/>
</dbReference>
<feature type="domain" description="Ig-like" evidence="12">
    <location>
        <begin position="23"/>
        <end position="129"/>
    </location>
</feature>
<dbReference type="Proteomes" id="UP000005408">
    <property type="component" value="Unassembled WGS sequence"/>
</dbReference>
<dbReference type="Gene3D" id="1.10.510.10">
    <property type="entry name" value="Transferase(Phosphotransferase) domain 1"/>
    <property type="match status" value="1"/>
</dbReference>
<accession>A0A8W8KQ37</accession>
<evidence type="ECO:0000256" key="4">
    <source>
        <dbReference type="ARBA" id="ARBA00023136"/>
    </source>
</evidence>
<evidence type="ECO:0000259" key="12">
    <source>
        <dbReference type="PROSITE" id="PS50835"/>
    </source>
</evidence>
<evidence type="ECO:0000313" key="13">
    <source>
        <dbReference type="EnsemblMetazoa" id="G24118.2:cds"/>
    </source>
</evidence>
<feature type="domain" description="Protein kinase" evidence="11">
    <location>
        <begin position="466"/>
        <end position="744"/>
    </location>
</feature>
<keyword evidence="14" id="KW-1185">Reference proteome</keyword>
<dbReference type="SMART" id="SM00408">
    <property type="entry name" value="IGc2"/>
    <property type="match status" value="2"/>
</dbReference>
<dbReference type="SUPFAM" id="SSF48726">
    <property type="entry name" value="Immunoglobulin"/>
    <property type="match status" value="3"/>
</dbReference>
<dbReference type="InterPro" id="IPR036179">
    <property type="entry name" value="Ig-like_dom_sf"/>
</dbReference>
<evidence type="ECO:0000256" key="7">
    <source>
        <dbReference type="ARBA" id="ARBA00023319"/>
    </source>
</evidence>
<feature type="domain" description="Ig-like" evidence="12">
    <location>
        <begin position="136"/>
        <end position="210"/>
    </location>
</feature>
<feature type="domain" description="Ig-like" evidence="12">
    <location>
        <begin position="223"/>
        <end position="313"/>
    </location>
</feature>
<dbReference type="GO" id="GO:0005886">
    <property type="term" value="C:plasma membrane"/>
    <property type="evidence" value="ECO:0007669"/>
    <property type="project" value="TreeGrafter"/>
</dbReference>
<name>A0A8W8KQ37_MAGGI</name>
<dbReference type="InterPro" id="IPR007110">
    <property type="entry name" value="Ig-like_dom"/>
</dbReference>
<dbReference type="GO" id="GO:0007169">
    <property type="term" value="P:cell surface receptor protein tyrosine kinase signaling pathway"/>
    <property type="evidence" value="ECO:0007669"/>
    <property type="project" value="TreeGrafter"/>
</dbReference>
<evidence type="ECO:0000256" key="6">
    <source>
        <dbReference type="ARBA" id="ARBA00023180"/>
    </source>
</evidence>
<comment type="subcellular location">
    <subcellularLocation>
        <location evidence="1">Membrane</location>
        <topology evidence="1">Single-pass membrane protein</topology>
    </subcellularLocation>
</comment>
<dbReference type="Gene3D" id="3.30.200.20">
    <property type="entry name" value="Phosphorylase Kinase, domain 1"/>
    <property type="match status" value="1"/>
</dbReference>
<dbReference type="GO" id="GO:0005524">
    <property type="term" value="F:ATP binding"/>
    <property type="evidence" value="ECO:0007669"/>
    <property type="project" value="UniProtKB-KW"/>
</dbReference>
<dbReference type="InterPro" id="IPR013098">
    <property type="entry name" value="Ig_I-set"/>
</dbReference>